<protein>
    <submittedName>
        <fullName evidence="6">tRNA dimethylallyltransferase, mitochondrial</fullName>
    </submittedName>
</protein>
<dbReference type="Pfam" id="PF01715">
    <property type="entry name" value="IPPT"/>
    <property type="match status" value="1"/>
</dbReference>
<comment type="similarity">
    <text evidence="1">Belongs to the IPP transferase family.</text>
</comment>
<dbReference type="AlphaFoldDB" id="A0A195BPS6"/>
<dbReference type="InterPro" id="IPR036236">
    <property type="entry name" value="Znf_C2H2_sf"/>
</dbReference>
<name>A0A195BPS6_9HYME</name>
<feature type="region of interest" description="Disordered" evidence="5">
    <location>
        <begin position="361"/>
        <end position="383"/>
    </location>
</feature>
<proteinExistence type="inferred from homology"/>
<dbReference type="GO" id="GO:0005739">
    <property type="term" value="C:mitochondrion"/>
    <property type="evidence" value="ECO:0007669"/>
    <property type="project" value="TreeGrafter"/>
</dbReference>
<organism evidence="6 7">
    <name type="scientific">Atta colombica</name>
    <dbReference type="NCBI Taxonomy" id="520822"/>
    <lineage>
        <taxon>Eukaryota</taxon>
        <taxon>Metazoa</taxon>
        <taxon>Ecdysozoa</taxon>
        <taxon>Arthropoda</taxon>
        <taxon>Hexapoda</taxon>
        <taxon>Insecta</taxon>
        <taxon>Pterygota</taxon>
        <taxon>Neoptera</taxon>
        <taxon>Endopterygota</taxon>
        <taxon>Hymenoptera</taxon>
        <taxon>Apocrita</taxon>
        <taxon>Aculeata</taxon>
        <taxon>Formicoidea</taxon>
        <taxon>Formicidae</taxon>
        <taxon>Myrmicinae</taxon>
        <taxon>Atta</taxon>
    </lineage>
</organism>
<keyword evidence="7" id="KW-1185">Reference proteome</keyword>
<accession>A0A195BPS6</accession>
<evidence type="ECO:0000256" key="3">
    <source>
        <dbReference type="ARBA" id="ARBA00022741"/>
    </source>
</evidence>
<feature type="compositionally biased region" description="Basic residues" evidence="5">
    <location>
        <begin position="361"/>
        <end position="372"/>
    </location>
</feature>
<evidence type="ECO:0000313" key="7">
    <source>
        <dbReference type="Proteomes" id="UP000078540"/>
    </source>
</evidence>
<dbReference type="PANTHER" id="PTHR11088">
    <property type="entry name" value="TRNA DIMETHYLALLYLTRANSFERASE"/>
    <property type="match status" value="1"/>
</dbReference>
<evidence type="ECO:0000256" key="4">
    <source>
        <dbReference type="ARBA" id="ARBA00022840"/>
    </source>
</evidence>
<dbReference type="Gene3D" id="3.40.50.300">
    <property type="entry name" value="P-loop containing nucleotide triphosphate hydrolases"/>
    <property type="match status" value="1"/>
</dbReference>
<dbReference type="InterPro" id="IPR039657">
    <property type="entry name" value="Dimethylallyltransferase"/>
</dbReference>
<dbReference type="Proteomes" id="UP000078540">
    <property type="component" value="Unassembled WGS sequence"/>
</dbReference>
<dbReference type="STRING" id="520822.A0A195BPS6"/>
<dbReference type="SUPFAM" id="SSF57667">
    <property type="entry name" value="beta-beta-alpha zinc fingers"/>
    <property type="match status" value="1"/>
</dbReference>
<reference evidence="6 7" key="1">
    <citation type="submission" date="2015-09" db="EMBL/GenBank/DDBJ databases">
        <title>Atta colombica WGS genome.</title>
        <authorList>
            <person name="Nygaard S."/>
            <person name="Hu H."/>
            <person name="Boomsma J."/>
            <person name="Zhang G."/>
        </authorList>
    </citation>
    <scope>NUCLEOTIDE SEQUENCE [LARGE SCALE GENOMIC DNA]</scope>
    <source>
        <strain evidence="6">Treedump-2</strain>
        <tissue evidence="6">Whole body</tissue>
    </source>
</reference>
<keyword evidence="2 6" id="KW-0808">Transferase</keyword>
<evidence type="ECO:0000313" key="6">
    <source>
        <dbReference type="EMBL" id="KYM87499.1"/>
    </source>
</evidence>
<gene>
    <name evidence="6" type="ORF">ALC53_03398</name>
</gene>
<keyword evidence="3" id="KW-0547">Nucleotide-binding</keyword>
<evidence type="ECO:0000256" key="2">
    <source>
        <dbReference type="ARBA" id="ARBA00022679"/>
    </source>
</evidence>
<dbReference type="InterPro" id="IPR027417">
    <property type="entry name" value="P-loop_NTPase"/>
</dbReference>
<dbReference type="PANTHER" id="PTHR11088:SF89">
    <property type="entry name" value="TRNA DIMETHYLALLYLTRANSFERASE"/>
    <property type="match status" value="1"/>
</dbReference>
<evidence type="ECO:0000256" key="1">
    <source>
        <dbReference type="ARBA" id="ARBA00005842"/>
    </source>
</evidence>
<dbReference type="GO" id="GO:0006400">
    <property type="term" value="P:tRNA modification"/>
    <property type="evidence" value="ECO:0007669"/>
    <property type="project" value="TreeGrafter"/>
</dbReference>
<dbReference type="GO" id="GO:0005524">
    <property type="term" value="F:ATP binding"/>
    <property type="evidence" value="ECO:0007669"/>
    <property type="project" value="UniProtKB-KW"/>
</dbReference>
<dbReference type="EMBL" id="KQ976432">
    <property type="protein sequence ID" value="KYM87499.1"/>
    <property type="molecule type" value="Genomic_DNA"/>
</dbReference>
<dbReference type="GO" id="GO:0052381">
    <property type="term" value="F:tRNA dimethylallyltransferase activity"/>
    <property type="evidence" value="ECO:0007669"/>
    <property type="project" value="TreeGrafter"/>
</dbReference>
<evidence type="ECO:0000256" key="5">
    <source>
        <dbReference type="SAM" id="MobiDB-lite"/>
    </source>
</evidence>
<feature type="compositionally biased region" description="Basic and acidic residues" evidence="5">
    <location>
        <begin position="373"/>
        <end position="383"/>
    </location>
</feature>
<keyword evidence="4" id="KW-0067">ATP-binding</keyword>
<sequence>MIDALCASQRYNNAYRYPFPCLGQLKEIARRIDVDRPPVFRHCINVAEFAPDVGASPFRFPTANGESALIRQKTLPNIVAVCLRHDGAKQSLRHAYTLYSMFAVVSLRIRLLKRLFIINSVWMNREKESRAVVRWNIKILDNRLNDRVDGMMEVGLVQELLDFHRSYNEQRIKSNTSPDYTKGIFQSIGFKEFHTYLILPEKERASEKGKKLLQQGIDDLKLATRRYAKRQDKWVMNRLIRRGDRQVPPVYSLDCTDVTKWDSHVLEPAAAIISAILHDAKPEQQPLNENFENQKTTDSSTNIYNYCKRHNSFSVLSTTYREQHETGRIIIRVGKLQAPEIIVCERVFVEEHQWQAHLKGGKHMKTLKKKKKIAEDTHSRNVN</sequence>